<keyword evidence="2" id="KW-0378">Hydrolase</keyword>
<feature type="domain" description="Nudix hydrolase" evidence="1">
    <location>
        <begin position="6"/>
        <end position="141"/>
    </location>
</feature>
<accession>A0A2H0UE11</accession>
<evidence type="ECO:0000313" key="2">
    <source>
        <dbReference type="EMBL" id="PIR84631.1"/>
    </source>
</evidence>
<dbReference type="PROSITE" id="PS51462">
    <property type="entry name" value="NUDIX"/>
    <property type="match status" value="1"/>
</dbReference>
<evidence type="ECO:0000259" key="1">
    <source>
        <dbReference type="PROSITE" id="PS51462"/>
    </source>
</evidence>
<proteinExistence type="predicted"/>
<dbReference type="EMBL" id="PFBI01000006">
    <property type="protein sequence ID" value="PIR84631.1"/>
    <property type="molecule type" value="Genomic_DNA"/>
</dbReference>
<dbReference type="CDD" id="cd02883">
    <property type="entry name" value="NUDIX_Hydrolase"/>
    <property type="match status" value="1"/>
</dbReference>
<dbReference type="Gene3D" id="3.90.79.10">
    <property type="entry name" value="Nucleoside Triphosphate Pyrophosphohydrolase"/>
    <property type="match status" value="1"/>
</dbReference>
<dbReference type="Proteomes" id="UP000229344">
    <property type="component" value="Unassembled WGS sequence"/>
</dbReference>
<dbReference type="InterPro" id="IPR000086">
    <property type="entry name" value="NUDIX_hydrolase_dom"/>
</dbReference>
<organism evidence="2 3">
    <name type="scientific">Candidatus Kaiserbacteria bacterium CG10_big_fil_rev_8_21_14_0_10_47_16</name>
    <dbReference type="NCBI Taxonomy" id="1974608"/>
    <lineage>
        <taxon>Bacteria</taxon>
        <taxon>Candidatus Kaiseribacteriota</taxon>
    </lineage>
</organism>
<dbReference type="GO" id="GO:0016787">
    <property type="term" value="F:hydrolase activity"/>
    <property type="evidence" value="ECO:0007669"/>
    <property type="project" value="UniProtKB-KW"/>
</dbReference>
<dbReference type="Pfam" id="PF00293">
    <property type="entry name" value="NUDIX"/>
    <property type="match status" value="1"/>
</dbReference>
<reference evidence="3" key="1">
    <citation type="submission" date="2017-09" db="EMBL/GenBank/DDBJ databases">
        <title>Depth-based differentiation of microbial function through sediment-hosted aquifers and enrichment of novel symbionts in the deep terrestrial subsurface.</title>
        <authorList>
            <person name="Probst A.J."/>
            <person name="Ladd B."/>
            <person name="Jarett J.K."/>
            <person name="Geller-Mcgrath D.E."/>
            <person name="Sieber C.M.K."/>
            <person name="Emerson J.B."/>
            <person name="Anantharaman K."/>
            <person name="Thomas B.C."/>
            <person name="Malmstrom R."/>
            <person name="Stieglmeier M."/>
            <person name="Klingl A."/>
            <person name="Woyke T."/>
            <person name="Ryan C.M."/>
            <person name="Banfield J.F."/>
        </authorList>
    </citation>
    <scope>NUCLEOTIDE SEQUENCE [LARGE SCALE GENOMIC DNA]</scope>
</reference>
<dbReference type="SUPFAM" id="SSF55811">
    <property type="entry name" value="Nudix"/>
    <property type="match status" value="1"/>
</dbReference>
<dbReference type="InterPro" id="IPR015797">
    <property type="entry name" value="NUDIX_hydrolase-like_dom_sf"/>
</dbReference>
<gene>
    <name evidence="2" type="ORF">COU16_03595</name>
</gene>
<sequence>MPSKKCDNTSVGIITFVDGALLLIDRAKPPFGLAAPAGHVDDHGNPDDSQERRFGAAAREELQEETGLIVTKLMLIGKGVKENPCRREGGSWHYWQIYLAETEGEIRPSEEETKGYRLFTKEETKQLLAGGTFEMAHGEVSLEPVWQDWFMELKILNWFRP</sequence>
<evidence type="ECO:0000313" key="3">
    <source>
        <dbReference type="Proteomes" id="UP000229344"/>
    </source>
</evidence>
<name>A0A2H0UE11_9BACT</name>
<dbReference type="AlphaFoldDB" id="A0A2H0UE11"/>
<comment type="caution">
    <text evidence="2">The sequence shown here is derived from an EMBL/GenBank/DDBJ whole genome shotgun (WGS) entry which is preliminary data.</text>
</comment>
<protein>
    <submittedName>
        <fullName evidence="2">NUDIX hydrolase</fullName>
    </submittedName>
</protein>